<dbReference type="Pfam" id="PF03704">
    <property type="entry name" value="BTAD"/>
    <property type="match status" value="1"/>
</dbReference>
<evidence type="ECO:0000259" key="3">
    <source>
        <dbReference type="SMART" id="SM00862"/>
    </source>
</evidence>
<dbReference type="Pfam" id="PF13401">
    <property type="entry name" value="AAA_22"/>
    <property type="match status" value="1"/>
</dbReference>
<keyword evidence="5" id="KW-1185">Reference proteome</keyword>
<dbReference type="SMART" id="SM00862">
    <property type="entry name" value="Trans_reg_C"/>
    <property type="match status" value="1"/>
</dbReference>
<accession>A0ABW1LN82</accession>
<name>A0ABW1LN82_9ACTN</name>
<gene>
    <name evidence="4" type="ORF">ACFPYL_17485</name>
</gene>
<evidence type="ECO:0000256" key="1">
    <source>
        <dbReference type="ARBA" id="ARBA00005820"/>
    </source>
</evidence>
<dbReference type="Gene3D" id="1.10.10.10">
    <property type="entry name" value="Winged helix-like DNA-binding domain superfamily/Winged helix DNA-binding domain"/>
    <property type="match status" value="1"/>
</dbReference>
<dbReference type="SUPFAM" id="SSF52540">
    <property type="entry name" value="P-loop containing nucleoside triphosphate hydrolases"/>
    <property type="match status" value="1"/>
</dbReference>
<dbReference type="PANTHER" id="PTHR47691:SF3">
    <property type="entry name" value="HTH-TYPE TRANSCRIPTIONAL REGULATOR RV0890C-RELATED"/>
    <property type="match status" value="1"/>
</dbReference>
<reference evidence="5" key="1">
    <citation type="journal article" date="2019" name="Int. J. Syst. Evol. Microbiol.">
        <title>The Global Catalogue of Microorganisms (GCM) 10K type strain sequencing project: providing services to taxonomists for standard genome sequencing and annotation.</title>
        <authorList>
            <consortium name="The Broad Institute Genomics Platform"/>
            <consortium name="The Broad Institute Genome Sequencing Center for Infectious Disease"/>
            <person name="Wu L."/>
            <person name="Ma J."/>
        </authorList>
    </citation>
    <scope>NUCLEOTIDE SEQUENCE [LARGE SCALE GENOMIC DNA]</scope>
    <source>
        <strain evidence="5">CCUG 54522</strain>
    </source>
</reference>
<keyword evidence="2" id="KW-0238">DNA-binding</keyword>
<sequence length="995" mass="107348">MPSSADGPSAPRLTVLDDVTWRGEPVPGERTHALLRSLVDAGPRGLSETALVEEVWGDDVPANPTKALQVVVSRARSATSADAIERTARGYRLTLAAADVDAWALRPEGLRLAAAGDYVAALPLLERAEPDDDVVAALLRSVAGVHGVPAALDRYEGYRTELSDRLGIDPSPEIQALYAELLTRDRPVREGLLYEASRLIGREGDVVALEQMMRASRVTSIVGPGGLGKTRLAHLMGRLAEQPVVHFVELAGVTSADGVAVEVGDVLGVRESVAAGRPNAAVTRRVDLLSRVVDQVGTTPALLILDNCEHLVEAVADLVSVLVQRTPALRVLTTTRAPLGIAAERVYLLPQLSLDDAEELFRERATAARPGVRLDEAEVRSLVARLDGLPLAVELAAAKVRVMSVVEIERRIEDRFTLLRGGSRDAPERHQTLLAVIDWSWNLLRDQERVALRRLSVFRDGFSFDGAEAVVGDDALGALANLVDQSLVTVVEGGGELRYRLLETVREFGQMQLVGAGDDGDTVERLRDWGVAYARRCAGRLFGPEQVDTMNAIRAEEGNLVDLLRRCLRGRDADAVVVLMACLSDFWTIEGSHLKVVNVAPDVEDVVADATISPELEDAFRATLVAIAFNSMIFTDSAVGRAFDRLEALGPGDRGSRSGISATVLLAARATVEEGHLDAVEAMCDDPDRRVAQLALQWSSQFHENQGEIKVAQERGRQALALTDDADGPWSAALVRAQLAGLTMQVGEMAEAMEFAQLAIPTLDALGADEDVAQLKAVLAMGALEGGRIDEAQRIFDEIEASDGATGIFGAAIILLCGRPELDLAAGRVEQGLRGYREAARILSSRSFPGLEASVGFEPWTLYAEAAAIAAHVHHRRRDEVERMRRDLLEKSPRILDGAIGFLDFPVFGSILFALALWELSEEPDPARAARAVHLLVYADRFGYNRQLPSLAWEPGLALAEAALPGEEARFRASVEGRNAPELRPEVGDLLAELG</sequence>
<dbReference type="SUPFAM" id="SSF48452">
    <property type="entry name" value="TPR-like"/>
    <property type="match status" value="2"/>
</dbReference>
<dbReference type="Gene3D" id="3.40.50.300">
    <property type="entry name" value="P-loop containing nucleotide triphosphate hydrolases"/>
    <property type="match status" value="1"/>
</dbReference>
<dbReference type="InterPro" id="IPR005158">
    <property type="entry name" value="BTAD"/>
</dbReference>
<dbReference type="GO" id="GO:0005524">
    <property type="term" value="F:ATP binding"/>
    <property type="evidence" value="ECO:0007669"/>
    <property type="project" value="UniProtKB-KW"/>
</dbReference>
<comment type="caution">
    <text evidence="4">The sequence shown here is derived from an EMBL/GenBank/DDBJ whole genome shotgun (WGS) entry which is preliminary data.</text>
</comment>
<dbReference type="InterPro" id="IPR036388">
    <property type="entry name" value="WH-like_DNA-bd_sf"/>
</dbReference>
<evidence type="ECO:0000313" key="5">
    <source>
        <dbReference type="Proteomes" id="UP001596135"/>
    </source>
</evidence>
<dbReference type="InterPro" id="IPR011990">
    <property type="entry name" value="TPR-like_helical_dom_sf"/>
</dbReference>
<organism evidence="4 5">
    <name type="scientific">Nocardioides hankookensis</name>
    <dbReference type="NCBI Taxonomy" id="443157"/>
    <lineage>
        <taxon>Bacteria</taxon>
        <taxon>Bacillati</taxon>
        <taxon>Actinomycetota</taxon>
        <taxon>Actinomycetes</taxon>
        <taxon>Propionibacteriales</taxon>
        <taxon>Nocardioidaceae</taxon>
        <taxon>Nocardioides</taxon>
    </lineage>
</organism>
<feature type="domain" description="OmpR/PhoB-type" evidence="3">
    <location>
        <begin position="23"/>
        <end position="93"/>
    </location>
</feature>
<dbReference type="EMBL" id="JBHSRJ010000008">
    <property type="protein sequence ID" value="MFC6044886.1"/>
    <property type="molecule type" value="Genomic_DNA"/>
</dbReference>
<keyword evidence="4" id="KW-0067">ATP-binding</keyword>
<protein>
    <submittedName>
        <fullName evidence="4">ATP-binding protein</fullName>
    </submittedName>
</protein>
<keyword evidence="4" id="KW-0547">Nucleotide-binding</keyword>
<proteinExistence type="inferred from homology"/>
<evidence type="ECO:0000313" key="4">
    <source>
        <dbReference type="EMBL" id="MFC6044886.1"/>
    </source>
</evidence>
<dbReference type="Pfam" id="PF25872">
    <property type="entry name" value="HTH_77"/>
    <property type="match status" value="1"/>
</dbReference>
<dbReference type="PANTHER" id="PTHR47691">
    <property type="entry name" value="REGULATOR-RELATED"/>
    <property type="match status" value="1"/>
</dbReference>
<dbReference type="InterPro" id="IPR001867">
    <property type="entry name" value="OmpR/PhoB-type_DNA-bd"/>
</dbReference>
<dbReference type="RefSeq" id="WP_379157094.1">
    <property type="nucleotide sequence ID" value="NZ_JBHSRJ010000008.1"/>
</dbReference>
<dbReference type="Proteomes" id="UP001596135">
    <property type="component" value="Unassembled WGS sequence"/>
</dbReference>
<comment type="similarity">
    <text evidence="1">Belongs to the AfsR/DnrI/RedD regulatory family.</text>
</comment>
<dbReference type="InterPro" id="IPR027417">
    <property type="entry name" value="P-loop_NTPase"/>
</dbReference>
<evidence type="ECO:0000256" key="2">
    <source>
        <dbReference type="ARBA" id="ARBA00023125"/>
    </source>
</evidence>
<dbReference type="InterPro" id="IPR058852">
    <property type="entry name" value="HTH_77"/>
</dbReference>
<dbReference type="InterPro" id="IPR049945">
    <property type="entry name" value="AAA_22"/>
</dbReference>